<dbReference type="Pfam" id="PF12804">
    <property type="entry name" value="NTP_transf_3"/>
    <property type="match status" value="1"/>
</dbReference>
<proteinExistence type="predicted"/>
<evidence type="ECO:0000259" key="1">
    <source>
        <dbReference type="SMART" id="SM00471"/>
    </source>
</evidence>
<dbReference type="Gene3D" id="1.10.3210.10">
    <property type="entry name" value="Hypothetical protein af1432"/>
    <property type="match status" value="1"/>
</dbReference>
<dbReference type="CDD" id="cd00077">
    <property type="entry name" value="HDc"/>
    <property type="match status" value="1"/>
</dbReference>
<dbReference type="NCBIfam" id="NF045665">
    <property type="entry name" value="NTPtran_DVU1551"/>
    <property type="match status" value="1"/>
</dbReference>
<gene>
    <name evidence="2" type="ORF">DSCW_17240</name>
</gene>
<dbReference type="Pfam" id="PF01966">
    <property type="entry name" value="HD"/>
    <property type="match status" value="1"/>
</dbReference>
<evidence type="ECO:0000313" key="3">
    <source>
        <dbReference type="Proteomes" id="UP000427769"/>
    </source>
</evidence>
<sequence>MPLSDKTAAVILAAGFSSRMKVFKPLMKLGERRVLDRVVDLYCRAGIADIRVVAGHRSGEIRAALAGRPVTVVENPLYADGMYSSVVAGVKTLPRNISFFFIHPVDIPLVRPHTLTWLLDAAGNDPSPVVYPVFDGRRGHPPLIRKDLENAIADHDGQGGLRALLSRFDAEAREVPVADEGILLDLDTQSDYQSLTARLEPGNLLTEAECRALMRDVQGLPAAIVHHCRQVARVARALAEAINARGGSLDIGLIDAAARVHDVARLEKNHARAGARLLEAMDFGDMAAVVAVHMEIRVTPEAPLDEAQIVHLADKLVAGRAVVDLNRRFDAKLEKFGQDPQAAKAITRRRQAALDIQAKVERAAGSTISQLLAPLHENADTAGRDGL</sequence>
<dbReference type="InterPro" id="IPR054703">
    <property type="entry name" value="Mop-rel"/>
</dbReference>
<dbReference type="SMART" id="SM00471">
    <property type="entry name" value="HDc"/>
    <property type="match status" value="1"/>
</dbReference>
<dbReference type="Gene3D" id="3.90.550.10">
    <property type="entry name" value="Spore Coat Polysaccharide Biosynthesis Protein SpsA, Chain A"/>
    <property type="match status" value="1"/>
</dbReference>
<dbReference type="OrthoDB" id="9779263at2"/>
<dbReference type="Proteomes" id="UP000427769">
    <property type="component" value="Chromosome"/>
</dbReference>
<dbReference type="PANTHER" id="PTHR43777:SF1">
    <property type="entry name" value="MOLYBDENUM COFACTOR CYTIDYLYLTRANSFERASE"/>
    <property type="match status" value="1"/>
</dbReference>
<dbReference type="GO" id="GO:0016779">
    <property type="term" value="F:nucleotidyltransferase activity"/>
    <property type="evidence" value="ECO:0007669"/>
    <property type="project" value="UniProtKB-ARBA"/>
</dbReference>
<dbReference type="PANTHER" id="PTHR43777">
    <property type="entry name" value="MOLYBDENUM COFACTOR CYTIDYLYLTRANSFERASE"/>
    <property type="match status" value="1"/>
</dbReference>
<dbReference type="InterPro" id="IPR029044">
    <property type="entry name" value="Nucleotide-diphossugar_trans"/>
</dbReference>
<protein>
    <submittedName>
        <fullName evidence="2">Molybdopterin-guanine dinucleotide biosynthesis protein MobA</fullName>
    </submittedName>
</protein>
<dbReference type="InterPro" id="IPR003607">
    <property type="entry name" value="HD/PDEase_dom"/>
</dbReference>
<dbReference type="InterPro" id="IPR025877">
    <property type="entry name" value="MobA-like_NTP_Trfase"/>
</dbReference>
<dbReference type="AlphaFoldDB" id="A0A5K7ZDI0"/>
<reference evidence="2 3" key="1">
    <citation type="submission" date="2019-11" db="EMBL/GenBank/DDBJ databases">
        <title>Comparative genomics of hydrocarbon-degrading Desulfosarcina strains.</title>
        <authorList>
            <person name="Watanabe M."/>
            <person name="Kojima H."/>
            <person name="Fukui M."/>
        </authorList>
    </citation>
    <scope>NUCLEOTIDE SEQUENCE [LARGE SCALE GENOMIC DNA]</scope>
    <source>
        <strain evidence="2 3">PP31</strain>
    </source>
</reference>
<dbReference type="SUPFAM" id="SSF109604">
    <property type="entry name" value="HD-domain/PDEase-like"/>
    <property type="match status" value="1"/>
</dbReference>
<keyword evidence="3" id="KW-1185">Reference proteome</keyword>
<name>A0A5K7ZDI0_9BACT</name>
<dbReference type="EMBL" id="AP021875">
    <property type="protein sequence ID" value="BBO74307.1"/>
    <property type="molecule type" value="Genomic_DNA"/>
</dbReference>
<organism evidence="2 3">
    <name type="scientific">Desulfosarcina widdelii</name>
    <dbReference type="NCBI Taxonomy" id="947919"/>
    <lineage>
        <taxon>Bacteria</taxon>
        <taxon>Pseudomonadati</taxon>
        <taxon>Thermodesulfobacteriota</taxon>
        <taxon>Desulfobacteria</taxon>
        <taxon>Desulfobacterales</taxon>
        <taxon>Desulfosarcinaceae</taxon>
        <taxon>Desulfosarcina</taxon>
    </lineage>
</organism>
<feature type="domain" description="HD/PDEase" evidence="1">
    <location>
        <begin position="220"/>
        <end position="328"/>
    </location>
</feature>
<dbReference type="RefSeq" id="WP_155303347.1">
    <property type="nucleotide sequence ID" value="NZ_AP021875.1"/>
</dbReference>
<dbReference type="SUPFAM" id="SSF53448">
    <property type="entry name" value="Nucleotide-diphospho-sugar transferases"/>
    <property type="match status" value="1"/>
</dbReference>
<dbReference type="CDD" id="cd04182">
    <property type="entry name" value="GT_2_like_f"/>
    <property type="match status" value="1"/>
</dbReference>
<accession>A0A5K7ZDI0</accession>
<dbReference type="KEGG" id="dwd:DSCW_17240"/>
<evidence type="ECO:0000313" key="2">
    <source>
        <dbReference type="EMBL" id="BBO74307.1"/>
    </source>
</evidence>
<dbReference type="InterPro" id="IPR006674">
    <property type="entry name" value="HD_domain"/>
</dbReference>